<evidence type="ECO:0000313" key="1">
    <source>
        <dbReference type="EMBL" id="QJA55229.1"/>
    </source>
</evidence>
<reference evidence="1" key="1">
    <citation type="submission" date="2020-03" db="EMBL/GenBank/DDBJ databases">
        <title>The deep terrestrial virosphere.</title>
        <authorList>
            <person name="Holmfeldt K."/>
            <person name="Nilsson E."/>
            <person name="Simone D."/>
            <person name="Lopez-Fernandez M."/>
            <person name="Wu X."/>
            <person name="de Brujin I."/>
            <person name="Lundin D."/>
            <person name="Andersson A."/>
            <person name="Bertilsson S."/>
            <person name="Dopson M."/>
        </authorList>
    </citation>
    <scope>NUCLEOTIDE SEQUENCE</scope>
    <source>
        <strain evidence="3">MM415A00288</strain>
        <strain evidence="2">MM415B00385</strain>
        <strain evidence="1">TM448A07773</strain>
        <strain evidence="4">TM448B01270</strain>
    </source>
</reference>
<dbReference type="AlphaFoldDB" id="A0A6H2A6A4"/>
<organism evidence="1">
    <name type="scientific">viral metagenome</name>
    <dbReference type="NCBI Taxonomy" id="1070528"/>
    <lineage>
        <taxon>unclassified sequences</taxon>
        <taxon>metagenomes</taxon>
        <taxon>organismal metagenomes</taxon>
    </lineage>
</organism>
<evidence type="ECO:0000313" key="2">
    <source>
        <dbReference type="EMBL" id="QJA65569.1"/>
    </source>
</evidence>
<dbReference type="EMBL" id="MT144579">
    <property type="protein sequence ID" value="QJA55229.1"/>
    <property type="molecule type" value="Genomic_DNA"/>
</dbReference>
<dbReference type="EMBL" id="MT141541">
    <property type="protein sequence ID" value="QJA65569.1"/>
    <property type="molecule type" value="Genomic_DNA"/>
</dbReference>
<evidence type="ECO:0000313" key="4">
    <source>
        <dbReference type="EMBL" id="QJH98340.1"/>
    </source>
</evidence>
<proteinExistence type="predicted"/>
<sequence length="59" mass="6847">MKEKKDNWEHRSKGMLCKTCMFYVPKGNGQLGRCRRKAPTMSGFPVVFPSDWCGDHKLQ</sequence>
<protein>
    <submittedName>
        <fullName evidence="1">Uncharacterized protein</fullName>
    </submittedName>
</protein>
<gene>
    <name evidence="3" type="ORF">MM415A00288_0021</name>
    <name evidence="2" type="ORF">MM415B00385_0007</name>
    <name evidence="1" type="ORF">TM448A07773_0007</name>
    <name evidence="4" type="ORF">TM448B01270_0006</name>
</gene>
<evidence type="ECO:0000313" key="3">
    <source>
        <dbReference type="EMBL" id="QJA83401.1"/>
    </source>
</evidence>
<accession>A0A6H2A6A4</accession>
<dbReference type="EMBL" id="MT144728">
    <property type="protein sequence ID" value="QJH98340.1"/>
    <property type="molecule type" value="Genomic_DNA"/>
</dbReference>
<name>A0A6H2A6A4_9ZZZZ</name>
<dbReference type="EMBL" id="MT142510">
    <property type="protein sequence ID" value="QJA83401.1"/>
    <property type="molecule type" value="Genomic_DNA"/>
</dbReference>